<protein>
    <recommendedName>
        <fullName evidence="4">Lipocalin-like domain-containing protein</fullName>
    </recommendedName>
</protein>
<dbReference type="EMBL" id="SMLH01000005">
    <property type="protein sequence ID" value="TDE28742.1"/>
    <property type="molecule type" value="Genomic_DNA"/>
</dbReference>
<reference evidence="2 3" key="1">
    <citation type="submission" date="2019-03" db="EMBL/GenBank/DDBJ databases">
        <title>Novel species of Flavobacterium.</title>
        <authorList>
            <person name="Liu Q."/>
            <person name="Xin Y.-H."/>
        </authorList>
    </citation>
    <scope>NUCLEOTIDE SEQUENCE [LARGE SCALE GENOMIC DNA]</scope>
    <source>
        <strain evidence="2 3">LB2P22</strain>
    </source>
</reference>
<dbReference type="Proteomes" id="UP000294685">
    <property type="component" value="Unassembled WGS sequence"/>
</dbReference>
<organism evidence="2 3">
    <name type="scientific">Flavobacterium ranwuense</name>
    <dbReference type="NCBI Taxonomy" id="2541725"/>
    <lineage>
        <taxon>Bacteria</taxon>
        <taxon>Pseudomonadati</taxon>
        <taxon>Bacteroidota</taxon>
        <taxon>Flavobacteriia</taxon>
        <taxon>Flavobacteriales</taxon>
        <taxon>Flavobacteriaceae</taxon>
        <taxon>Flavobacterium</taxon>
    </lineage>
</organism>
<evidence type="ECO:0000313" key="3">
    <source>
        <dbReference type="Proteomes" id="UP000294685"/>
    </source>
</evidence>
<name>A0ABY2DQC6_9FLAO</name>
<evidence type="ECO:0000256" key="1">
    <source>
        <dbReference type="SAM" id="SignalP"/>
    </source>
</evidence>
<feature type="signal peptide" evidence="1">
    <location>
        <begin position="1"/>
        <end position="19"/>
    </location>
</feature>
<keyword evidence="3" id="KW-1185">Reference proteome</keyword>
<comment type="caution">
    <text evidence="2">The sequence shown here is derived from an EMBL/GenBank/DDBJ whole genome shotgun (WGS) entry which is preliminary data.</text>
</comment>
<evidence type="ECO:0000313" key="2">
    <source>
        <dbReference type="EMBL" id="TDE28742.1"/>
    </source>
</evidence>
<sequence length="137" mass="15595">MKKYLLIVLLALITSSTFAQKLTSGNYTITISNIKSRSYTQDVFGEIKNVKEYIGNYTIEKSGEQIANQKFSTMQMEKDTMTLNIKDDDKSGNSLSYDFETKKYEIAGDEFKAKSSKDIDNIILSGILIYAQWLENN</sequence>
<evidence type="ECO:0008006" key="4">
    <source>
        <dbReference type="Google" id="ProtNLM"/>
    </source>
</evidence>
<feature type="chain" id="PRO_5047468374" description="Lipocalin-like domain-containing protein" evidence="1">
    <location>
        <begin position="20"/>
        <end position="137"/>
    </location>
</feature>
<dbReference type="RefSeq" id="WP_132071195.1">
    <property type="nucleotide sequence ID" value="NZ_SMLH01000005.1"/>
</dbReference>
<keyword evidence="1" id="KW-0732">Signal</keyword>
<accession>A0ABY2DQC6</accession>
<proteinExistence type="predicted"/>
<gene>
    <name evidence="2" type="ORF">E0I61_10120</name>
</gene>